<feature type="region of interest" description="Disordered" evidence="2">
    <location>
        <begin position="1"/>
        <end position="32"/>
    </location>
</feature>
<gene>
    <name evidence="3" type="ORF">MSPICULIGERA_LOCUS20587</name>
</gene>
<keyword evidence="1" id="KW-0175">Coiled coil</keyword>
<sequence length="485" mass="54752">MNARYDEVPVNRRFDSERSCPQNPPLRSNRRAISERRATHCTQYYRSRQEVIYAQPTPRRSKSIPSSRSNWVMDRPVIGKTASAYELEPAPTIPIGLVSQRRAIFSVGTPPQTHNTAQIRRSYIVVSARPDRPHVAHQPVNLENNKSEPEYQTPTTSTVNVTKISVASDDTGKKYAQFGGPSKLDVVRVTPIRIERRKMAMPRIIGNEEARQEYGEDRKEVLAAQFRDFAPRPGPSSKVMEENEKKLQDELKRHRENSKQLSVELAKTQEAKKALEFEKGLSEAKAQATAASRVADVIQIMRSPKTGRSVQQRITNDNPAPSYTERFIYEDIPEVADSVRIQPESPQQYTETVELRNQNSVLRTEMAHLRDALESSTILLDQMNSAVRFSKRNASPTHESLGSSISDENDLHEINAGEVNSLRHQVQIQEQTLKNKDLLLKRLESDLATAQQCNQKLNAQMGTLATNGSLVIKKEIVELKVGGIQ</sequence>
<accession>A0AA36GEM9</accession>
<evidence type="ECO:0000256" key="1">
    <source>
        <dbReference type="SAM" id="Coils"/>
    </source>
</evidence>
<reference evidence="3" key="1">
    <citation type="submission" date="2023-06" db="EMBL/GenBank/DDBJ databases">
        <authorList>
            <person name="Delattre M."/>
        </authorList>
    </citation>
    <scope>NUCLEOTIDE SEQUENCE</scope>
    <source>
        <strain evidence="3">AF72</strain>
    </source>
</reference>
<comment type="caution">
    <text evidence="3">The sequence shown here is derived from an EMBL/GenBank/DDBJ whole genome shotgun (WGS) entry which is preliminary data.</text>
</comment>
<dbReference type="EMBL" id="CATQJA010002664">
    <property type="protein sequence ID" value="CAJ0582456.1"/>
    <property type="molecule type" value="Genomic_DNA"/>
</dbReference>
<feature type="non-terminal residue" evidence="3">
    <location>
        <position position="1"/>
    </location>
</feature>
<feature type="coiled-coil region" evidence="1">
    <location>
        <begin position="237"/>
        <end position="278"/>
    </location>
</feature>
<evidence type="ECO:0000313" key="3">
    <source>
        <dbReference type="EMBL" id="CAJ0582456.1"/>
    </source>
</evidence>
<feature type="coiled-coil region" evidence="1">
    <location>
        <begin position="426"/>
        <end position="460"/>
    </location>
</feature>
<evidence type="ECO:0000313" key="4">
    <source>
        <dbReference type="Proteomes" id="UP001177023"/>
    </source>
</evidence>
<proteinExistence type="predicted"/>
<dbReference type="Proteomes" id="UP001177023">
    <property type="component" value="Unassembled WGS sequence"/>
</dbReference>
<protein>
    <submittedName>
        <fullName evidence="3">Uncharacterized protein</fullName>
    </submittedName>
</protein>
<dbReference type="AlphaFoldDB" id="A0AA36GEM9"/>
<keyword evidence="4" id="KW-1185">Reference proteome</keyword>
<name>A0AA36GEM9_9BILA</name>
<feature type="compositionally biased region" description="Basic and acidic residues" evidence="2">
    <location>
        <begin position="1"/>
        <end position="18"/>
    </location>
</feature>
<evidence type="ECO:0000256" key="2">
    <source>
        <dbReference type="SAM" id="MobiDB-lite"/>
    </source>
</evidence>
<organism evidence="3 4">
    <name type="scientific">Mesorhabditis spiculigera</name>
    <dbReference type="NCBI Taxonomy" id="96644"/>
    <lineage>
        <taxon>Eukaryota</taxon>
        <taxon>Metazoa</taxon>
        <taxon>Ecdysozoa</taxon>
        <taxon>Nematoda</taxon>
        <taxon>Chromadorea</taxon>
        <taxon>Rhabditida</taxon>
        <taxon>Rhabditina</taxon>
        <taxon>Rhabditomorpha</taxon>
        <taxon>Rhabditoidea</taxon>
        <taxon>Rhabditidae</taxon>
        <taxon>Mesorhabditinae</taxon>
        <taxon>Mesorhabditis</taxon>
    </lineage>
</organism>